<evidence type="ECO:0000313" key="2">
    <source>
        <dbReference type="EMBL" id="APW59625.1"/>
    </source>
</evidence>
<dbReference type="EC" id="1.4.3.5" evidence="2"/>
<dbReference type="InterPro" id="IPR024015">
    <property type="entry name" value="Pyridox_Oxase_FMN-dep_Alr4036"/>
</dbReference>
<dbReference type="PANTHER" id="PTHR28243">
    <property type="entry name" value="AGL049CP"/>
    <property type="match status" value="1"/>
</dbReference>
<dbReference type="OrthoDB" id="5120525at2"/>
<dbReference type="AlphaFoldDB" id="A0A1U7CL12"/>
<dbReference type="InterPro" id="IPR024624">
    <property type="entry name" value="Pyridox_Oxase_Alr4036_FMN-bd"/>
</dbReference>
<keyword evidence="2" id="KW-0560">Oxidoreductase</keyword>
<organism evidence="2 3">
    <name type="scientific">Paludisphaera borealis</name>
    <dbReference type="NCBI Taxonomy" id="1387353"/>
    <lineage>
        <taxon>Bacteria</taxon>
        <taxon>Pseudomonadati</taxon>
        <taxon>Planctomycetota</taxon>
        <taxon>Planctomycetia</taxon>
        <taxon>Isosphaerales</taxon>
        <taxon>Isosphaeraceae</taxon>
        <taxon>Paludisphaera</taxon>
    </lineage>
</organism>
<dbReference type="NCBIfam" id="TIGR04026">
    <property type="entry name" value="PPOX_FMN_cyano"/>
    <property type="match status" value="1"/>
</dbReference>
<keyword evidence="3" id="KW-1185">Reference proteome</keyword>
<evidence type="ECO:0000259" key="1">
    <source>
        <dbReference type="Pfam" id="PF12766"/>
    </source>
</evidence>
<feature type="domain" description="Pyridoxamine 5'-phosphate oxidase Alr4036 family FMN-binding" evidence="1">
    <location>
        <begin position="5"/>
        <end position="96"/>
    </location>
</feature>
<accession>A0A1U7CL12</accession>
<dbReference type="Proteomes" id="UP000186309">
    <property type="component" value="Chromosome"/>
</dbReference>
<gene>
    <name evidence="2" type="primary">pdxH_1</name>
    <name evidence="2" type="ORF">BSF38_01052</name>
</gene>
<dbReference type="EMBL" id="CP019082">
    <property type="protein sequence ID" value="APW59625.1"/>
    <property type="molecule type" value="Genomic_DNA"/>
</dbReference>
<dbReference type="Gene3D" id="2.30.110.10">
    <property type="entry name" value="Electron Transport, Fmn-binding Protein, Chain A"/>
    <property type="match status" value="1"/>
</dbReference>
<dbReference type="RefSeq" id="WP_076343779.1">
    <property type="nucleotide sequence ID" value="NZ_CP019082.1"/>
</dbReference>
<dbReference type="GO" id="GO:0010181">
    <property type="term" value="F:FMN binding"/>
    <property type="evidence" value="ECO:0007669"/>
    <property type="project" value="InterPro"/>
</dbReference>
<name>A0A1U7CL12_9BACT</name>
<evidence type="ECO:0000313" key="3">
    <source>
        <dbReference type="Proteomes" id="UP000186309"/>
    </source>
</evidence>
<sequence>MPDELWRPSLDLALHRNRRSPQLRFVQLATVRLDGRPAIRTVVFRGFLGESRTLLFTTDARSAKRAEIEHKPDAEICWYFPETREQFRLSGVVRLVDCSTADASLREARCETWQALSEATRLSFTWPAPGEPRDARIAFSTIPPDPDTPLDHFALMVFSAREVDHLEIDGDPQHRWKYFADERGRWSGIEVNP</sequence>
<proteinExistence type="predicted"/>
<protein>
    <submittedName>
        <fullName evidence="2">Pyridoxine/pyridoxamine 5'-phosphate oxidase</fullName>
        <ecNumber evidence="2">1.4.3.5</ecNumber>
    </submittedName>
</protein>
<dbReference type="SUPFAM" id="SSF50475">
    <property type="entry name" value="FMN-binding split barrel"/>
    <property type="match status" value="1"/>
</dbReference>
<dbReference type="GO" id="GO:0004733">
    <property type="term" value="F:pyridoxamine phosphate oxidase activity"/>
    <property type="evidence" value="ECO:0007669"/>
    <property type="project" value="UniProtKB-EC"/>
</dbReference>
<dbReference type="InterPro" id="IPR012349">
    <property type="entry name" value="Split_barrel_FMN-bd"/>
</dbReference>
<dbReference type="Pfam" id="PF12766">
    <property type="entry name" value="Pyridox_oxase_2"/>
    <property type="match status" value="1"/>
</dbReference>
<reference evidence="3" key="1">
    <citation type="submission" date="2016-12" db="EMBL/GenBank/DDBJ databases">
        <title>Comparative genomics of four Isosphaeraceae planctomycetes: a common pool of plasmids and glycoside hydrolase genes.</title>
        <authorList>
            <person name="Ivanova A."/>
        </authorList>
    </citation>
    <scope>NUCLEOTIDE SEQUENCE [LARGE SCALE GENOMIC DNA]</scope>
    <source>
        <strain evidence="3">PX4</strain>
    </source>
</reference>
<dbReference type="STRING" id="1387353.BSF38_01052"/>
<dbReference type="KEGG" id="pbor:BSF38_01052"/>
<dbReference type="PANTHER" id="PTHR28243:SF1">
    <property type="entry name" value="PYRIDOXAMINE 5'-PHOSPHATE OXIDASE ALR4036 FAMILY FMN-BINDING DOMAIN-CONTAINING PROTEIN"/>
    <property type="match status" value="1"/>
</dbReference>